<dbReference type="EMBL" id="FCOL02000004">
    <property type="protein sequence ID" value="SAL25047.1"/>
    <property type="molecule type" value="Genomic_DNA"/>
</dbReference>
<accession>A0A158FZI1</accession>
<evidence type="ECO:0000313" key="3">
    <source>
        <dbReference type="Proteomes" id="UP000054925"/>
    </source>
</evidence>
<gene>
    <name evidence="2" type="ORF">AWB67_00980</name>
</gene>
<feature type="region of interest" description="Disordered" evidence="1">
    <location>
        <begin position="1"/>
        <end position="66"/>
    </location>
</feature>
<name>A0A158FZI1_9BURK</name>
<keyword evidence="3" id="KW-1185">Reference proteome</keyword>
<organism evidence="2 3">
    <name type="scientific">Caballeronia terrestris</name>
    <dbReference type="NCBI Taxonomy" id="1226301"/>
    <lineage>
        <taxon>Bacteria</taxon>
        <taxon>Pseudomonadati</taxon>
        <taxon>Pseudomonadota</taxon>
        <taxon>Betaproteobacteria</taxon>
        <taxon>Burkholderiales</taxon>
        <taxon>Burkholderiaceae</taxon>
        <taxon>Caballeronia</taxon>
    </lineage>
</organism>
<proteinExistence type="predicted"/>
<dbReference type="AlphaFoldDB" id="A0A158FZI1"/>
<evidence type="ECO:0000313" key="2">
    <source>
        <dbReference type="EMBL" id="SAL25047.1"/>
    </source>
</evidence>
<protein>
    <submittedName>
        <fullName evidence="2">Uncharacterized protein</fullName>
    </submittedName>
</protein>
<comment type="caution">
    <text evidence="2">The sequence shown here is derived from an EMBL/GenBank/DDBJ whole genome shotgun (WGS) entry which is preliminary data.</text>
</comment>
<feature type="compositionally biased region" description="Polar residues" evidence="1">
    <location>
        <begin position="53"/>
        <end position="66"/>
    </location>
</feature>
<dbReference type="Proteomes" id="UP000054925">
    <property type="component" value="Unassembled WGS sequence"/>
</dbReference>
<evidence type="ECO:0000256" key="1">
    <source>
        <dbReference type="SAM" id="MobiDB-lite"/>
    </source>
</evidence>
<reference evidence="2" key="1">
    <citation type="submission" date="2016-01" db="EMBL/GenBank/DDBJ databases">
        <authorList>
            <person name="Peeters C."/>
        </authorList>
    </citation>
    <scope>NUCLEOTIDE SEQUENCE [LARGE SCALE GENOMIC DNA]</scope>
    <source>
        <strain evidence="2">LMG 22937</strain>
    </source>
</reference>
<sequence length="66" mass="7173">MQQEAVAGNTGKTKKTGWPGLGVSAGRVRRVGREPLGLARQGRQTDRRPYGSQEMSVSNRNGCLLF</sequence>